<organism evidence="5">
    <name type="scientific">Thermus islandicus</name>
    <dbReference type="NCBI Taxonomy" id="540988"/>
    <lineage>
        <taxon>Bacteria</taxon>
        <taxon>Thermotogati</taxon>
        <taxon>Deinococcota</taxon>
        <taxon>Deinococci</taxon>
        <taxon>Thermales</taxon>
        <taxon>Thermaceae</taxon>
        <taxon>Thermus</taxon>
    </lineage>
</organism>
<dbReference type="InterPro" id="IPR003395">
    <property type="entry name" value="RecF/RecN/SMC_N"/>
</dbReference>
<feature type="domain" description="RecF/RecN/SMC N-terminal" evidence="4">
    <location>
        <begin position="318"/>
        <end position="549"/>
    </location>
</feature>
<keyword evidence="3" id="KW-1133">Transmembrane helix</keyword>
<dbReference type="SUPFAM" id="SSF52540">
    <property type="entry name" value="P-loop containing nucleoside triphosphate hydrolases"/>
    <property type="match status" value="1"/>
</dbReference>
<dbReference type="AlphaFoldDB" id="A0A831UF35"/>
<dbReference type="InterPro" id="IPR036277">
    <property type="entry name" value="SMC_hinge_sf"/>
</dbReference>
<reference evidence="5" key="1">
    <citation type="journal article" date="2020" name="mSystems">
        <title>Genome- and Community-Level Interaction Insights into Carbon Utilization and Element Cycling Functions of Hydrothermarchaeota in Hydrothermal Sediment.</title>
        <authorList>
            <person name="Zhou Z."/>
            <person name="Liu Y."/>
            <person name="Xu W."/>
            <person name="Pan J."/>
            <person name="Luo Z.H."/>
            <person name="Li M."/>
        </authorList>
    </citation>
    <scope>NUCLEOTIDE SEQUENCE [LARGE SCALE GENOMIC DNA]</scope>
    <source>
        <strain evidence="5">SpSt-189</strain>
    </source>
</reference>
<dbReference type="PANTHER" id="PTHR43977">
    <property type="entry name" value="STRUCTURAL MAINTENANCE OF CHROMOSOMES PROTEIN 3"/>
    <property type="match status" value="1"/>
</dbReference>
<feature type="transmembrane region" description="Helical" evidence="3">
    <location>
        <begin position="38"/>
        <end position="58"/>
    </location>
</feature>
<dbReference type="SUPFAM" id="SSF75553">
    <property type="entry name" value="Smc hinge domain"/>
    <property type="match status" value="1"/>
</dbReference>
<dbReference type="InterPro" id="IPR027417">
    <property type="entry name" value="P-loop_NTPase"/>
</dbReference>
<keyword evidence="3" id="KW-0472">Membrane</keyword>
<evidence type="ECO:0000256" key="1">
    <source>
        <dbReference type="ARBA" id="ARBA00023054"/>
    </source>
</evidence>
<gene>
    <name evidence="5" type="ORF">ENP09_00150</name>
</gene>
<sequence length="566" mass="61914">MAGLEAGAGPGVGGKGGLRAHEPGEVGAVTVGVKRVPLVLAGLFLWAVLFALGVYALLARGPRPPSPPPPRPFPGLLGPAYRLARLRLPASLPQEAILRALLSDTLVLEDLEAALAYRKAGGQERLVTLEGEVLERTGALTGGRARRGGEALLLRRRLEELAGELARLEAEGQALNQALAALPPAEALEGLKAQVAALRGRLQAPPPRVPDPPLPPQEAWEEAPLRRLEEERQALEAALAQAEAWERWRILSQAHAAWRQAQEEAERVQARLAGIQRRLEAFAPLEAEARELAARLEEARRRRGGVEEALSRNLARRNALLAERETLRLTLARREALLEELAGELEGLPPAERHPGSPRALQARLAQVEREREALGPVNALAARELEALRPLLEEKEREVAEATEALFRLEAEVQRVEREYGERLQESFQRFREAFSAHAEALLGAKAEVRREGQGLRLLVVPKGKRTQDLRLLSLGEKTLGALAFLFALGEVQGGVPLLVLDEVDAALDEANLLRFTHFLRTGRQFILITHQKRTMEACHALYGVTGEGGASRVYAIRKEVAHDP</sequence>
<feature type="coiled-coil region" evidence="2">
    <location>
        <begin position="386"/>
        <end position="427"/>
    </location>
</feature>
<keyword evidence="3" id="KW-0812">Transmembrane</keyword>
<evidence type="ECO:0000256" key="2">
    <source>
        <dbReference type="SAM" id="Coils"/>
    </source>
</evidence>
<feature type="coiled-coil region" evidence="2">
    <location>
        <begin position="225"/>
        <end position="309"/>
    </location>
</feature>
<dbReference type="Pfam" id="PF02463">
    <property type="entry name" value="SMC_N"/>
    <property type="match status" value="1"/>
</dbReference>
<accession>A0A831UF35</accession>
<dbReference type="EMBL" id="DSHZ01000007">
    <property type="protein sequence ID" value="HEO41323.1"/>
    <property type="molecule type" value="Genomic_DNA"/>
</dbReference>
<dbReference type="GO" id="GO:0005694">
    <property type="term" value="C:chromosome"/>
    <property type="evidence" value="ECO:0007669"/>
    <property type="project" value="InterPro"/>
</dbReference>
<dbReference type="GO" id="GO:0051276">
    <property type="term" value="P:chromosome organization"/>
    <property type="evidence" value="ECO:0007669"/>
    <property type="project" value="InterPro"/>
</dbReference>
<dbReference type="Gene3D" id="3.40.50.300">
    <property type="entry name" value="P-loop containing nucleotide triphosphate hydrolases"/>
    <property type="match status" value="1"/>
</dbReference>
<proteinExistence type="predicted"/>
<comment type="caution">
    <text evidence="5">The sequence shown here is derived from an EMBL/GenBank/DDBJ whole genome shotgun (WGS) entry which is preliminary data.</text>
</comment>
<dbReference type="GO" id="GO:0005524">
    <property type="term" value="F:ATP binding"/>
    <property type="evidence" value="ECO:0007669"/>
    <property type="project" value="InterPro"/>
</dbReference>
<dbReference type="Gene3D" id="3.30.70.1620">
    <property type="match status" value="1"/>
</dbReference>
<evidence type="ECO:0000259" key="4">
    <source>
        <dbReference type="Pfam" id="PF02463"/>
    </source>
</evidence>
<name>A0A831UF35_9DEIN</name>
<evidence type="ECO:0000313" key="5">
    <source>
        <dbReference type="EMBL" id="HEO41323.1"/>
    </source>
</evidence>
<protein>
    <recommendedName>
        <fullName evidence="4">RecF/RecN/SMC N-terminal domain-containing protein</fullName>
    </recommendedName>
</protein>
<keyword evidence="1 2" id="KW-0175">Coiled coil</keyword>
<evidence type="ECO:0000256" key="3">
    <source>
        <dbReference type="SAM" id="Phobius"/>
    </source>
</evidence>
<feature type="coiled-coil region" evidence="2">
    <location>
        <begin position="151"/>
        <end position="178"/>
    </location>
</feature>